<feature type="compositionally biased region" description="Low complexity" evidence="1">
    <location>
        <begin position="206"/>
        <end position="218"/>
    </location>
</feature>
<feature type="compositionally biased region" description="Low complexity" evidence="1">
    <location>
        <begin position="241"/>
        <end position="257"/>
    </location>
</feature>
<evidence type="ECO:0008006" key="5">
    <source>
        <dbReference type="Google" id="ProtNLM"/>
    </source>
</evidence>
<dbReference type="Proteomes" id="UP001391051">
    <property type="component" value="Unassembled WGS sequence"/>
</dbReference>
<feature type="compositionally biased region" description="Gly residues" evidence="1">
    <location>
        <begin position="173"/>
        <end position="183"/>
    </location>
</feature>
<keyword evidence="2" id="KW-0732">Signal</keyword>
<evidence type="ECO:0000313" key="3">
    <source>
        <dbReference type="EMBL" id="KAK7942910.1"/>
    </source>
</evidence>
<reference evidence="3 4" key="1">
    <citation type="submission" date="2023-01" db="EMBL/GenBank/DDBJ databases">
        <title>Analysis of 21 Apiospora genomes using comparative genomics revels a genus with tremendous synthesis potential of carbohydrate active enzymes and secondary metabolites.</title>
        <authorList>
            <person name="Sorensen T."/>
        </authorList>
    </citation>
    <scope>NUCLEOTIDE SEQUENCE [LARGE SCALE GENOMIC DNA]</scope>
    <source>
        <strain evidence="3 4">CBS 24483</strain>
    </source>
</reference>
<dbReference type="EMBL" id="JAQQWE010000008">
    <property type="protein sequence ID" value="KAK7942910.1"/>
    <property type="molecule type" value="Genomic_DNA"/>
</dbReference>
<feature type="chain" id="PRO_5046695123" description="GPI anchored protein" evidence="2">
    <location>
        <begin position="19"/>
        <end position="297"/>
    </location>
</feature>
<organism evidence="3 4">
    <name type="scientific">Apiospora aurea</name>
    <dbReference type="NCBI Taxonomy" id="335848"/>
    <lineage>
        <taxon>Eukaryota</taxon>
        <taxon>Fungi</taxon>
        <taxon>Dikarya</taxon>
        <taxon>Ascomycota</taxon>
        <taxon>Pezizomycotina</taxon>
        <taxon>Sordariomycetes</taxon>
        <taxon>Xylariomycetidae</taxon>
        <taxon>Amphisphaeriales</taxon>
        <taxon>Apiosporaceae</taxon>
        <taxon>Apiospora</taxon>
    </lineage>
</organism>
<feature type="signal peptide" evidence="2">
    <location>
        <begin position="1"/>
        <end position="18"/>
    </location>
</feature>
<comment type="caution">
    <text evidence="3">The sequence shown here is derived from an EMBL/GenBank/DDBJ whole genome shotgun (WGS) entry which is preliminary data.</text>
</comment>
<feature type="compositionally biased region" description="Gly residues" evidence="1">
    <location>
        <begin position="195"/>
        <end position="204"/>
    </location>
</feature>
<sequence>MRAVFPLLALGSATIVFAQEPRQRVEYSAGLFPGDGNGVVLAAASSGCALLETTCESGCMPIGSVVSSLHLALLLLENESESLLSYAIISPPQGRETANQCVCNSGGCCPIGKTCKDGSGASSCAAGKAMCGIGCMPTTADCCSDGTYCPSGSKCTSNGYCCRNGQTCSGGSGSGSGGSGSGSSAGDVGHSSISIGGGGGGGGAVTTSSRRASSTPTSDDLETSISKLSVPAAQTADETTKAPTTPSKTPTKTPASPGTVTVTPSASSLPGGSGAGALDRADGKLAVGLAVAAALLI</sequence>
<dbReference type="RefSeq" id="XP_066694941.1">
    <property type="nucleotide sequence ID" value="XM_066848245.1"/>
</dbReference>
<evidence type="ECO:0000313" key="4">
    <source>
        <dbReference type="Proteomes" id="UP001391051"/>
    </source>
</evidence>
<proteinExistence type="predicted"/>
<evidence type="ECO:0000256" key="1">
    <source>
        <dbReference type="SAM" id="MobiDB-lite"/>
    </source>
</evidence>
<keyword evidence="4" id="KW-1185">Reference proteome</keyword>
<protein>
    <recommendedName>
        <fullName evidence="5">GPI anchored protein</fullName>
    </recommendedName>
</protein>
<feature type="region of interest" description="Disordered" evidence="1">
    <location>
        <begin position="173"/>
        <end position="279"/>
    </location>
</feature>
<name>A0ABR1PYT1_9PEZI</name>
<evidence type="ECO:0000256" key="2">
    <source>
        <dbReference type="SAM" id="SignalP"/>
    </source>
</evidence>
<dbReference type="GeneID" id="92081307"/>
<gene>
    <name evidence="3" type="ORF">PG986_012023</name>
</gene>
<accession>A0ABR1PYT1</accession>